<accession>A0A6A6XFZ6</accession>
<sequence length="112" mass="12155">MSSPSACTAPLLTGTACPHQQLVSTPLSRVPSCAPHRPQILHIPTMMQWTSPEDHEKRALLSAIRLLSGIQTIPKSCNPTPRTPNTAGILSFRPTMSICDSDLPLILYSIIQ</sequence>
<dbReference type="Proteomes" id="UP000799757">
    <property type="component" value="Unassembled WGS sequence"/>
</dbReference>
<organism evidence="1 2">
    <name type="scientific">Melanomma pulvis-pyrius CBS 109.77</name>
    <dbReference type="NCBI Taxonomy" id="1314802"/>
    <lineage>
        <taxon>Eukaryota</taxon>
        <taxon>Fungi</taxon>
        <taxon>Dikarya</taxon>
        <taxon>Ascomycota</taxon>
        <taxon>Pezizomycotina</taxon>
        <taxon>Dothideomycetes</taxon>
        <taxon>Pleosporomycetidae</taxon>
        <taxon>Pleosporales</taxon>
        <taxon>Melanommataceae</taxon>
        <taxon>Melanomma</taxon>
    </lineage>
</organism>
<proteinExistence type="predicted"/>
<evidence type="ECO:0000313" key="1">
    <source>
        <dbReference type="EMBL" id="KAF2795178.1"/>
    </source>
</evidence>
<reference evidence="1" key="1">
    <citation type="journal article" date="2020" name="Stud. Mycol.">
        <title>101 Dothideomycetes genomes: a test case for predicting lifestyles and emergence of pathogens.</title>
        <authorList>
            <person name="Haridas S."/>
            <person name="Albert R."/>
            <person name="Binder M."/>
            <person name="Bloem J."/>
            <person name="Labutti K."/>
            <person name="Salamov A."/>
            <person name="Andreopoulos B."/>
            <person name="Baker S."/>
            <person name="Barry K."/>
            <person name="Bills G."/>
            <person name="Bluhm B."/>
            <person name="Cannon C."/>
            <person name="Castanera R."/>
            <person name="Culley D."/>
            <person name="Daum C."/>
            <person name="Ezra D."/>
            <person name="Gonzalez J."/>
            <person name="Henrissat B."/>
            <person name="Kuo A."/>
            <person name="Liang C."/>
            <person name="Lipzen A."/>
            <person name="Lutzoni F."/>
            <person name="Magnuson J."/>
            <person name="Mondo S."/>
            <person name="Nolan M."/>
            <person name="Ohm R."/>
            <person name="Pangilinan J."/>
            <person name="Park H.-J."/>
            <person name="Ramirez L."/>
            <person name="Alfaro M."/>
            <person name="Sun H."/>
            <person name="Tritt A."/>
            <person name="Yoshinaga Y."/>
            <person name="Zwiers L.-H."/>
            <person name="Turgeon B."/>
            <person name="Goodwin S."/>
            <person name="Spatafora J."/>
            <person name="Crous P."/>
            <person name="Grigoriev I."/>
        </authorList>
    </citation>
    <scope>NUCLEOTIDE SEQUENCE</scope>
    <source>
        <strain evidence="1">CBS 109.77</strain>
    </source>
</reference>
<protein>
    <submittedName>
        <fullName evidence="1">Uncharacterized protein</fullName>
    </submittedName>
</protein>
<evidence type="ECO:0000313" key="2">
    <source>
        <dbReference type="Proteomes" id="UP000799757"/>
    </source>
</evidence>
<gene>
    <name evidence="1" type="ORF">K505DRAFT_17759</name>
</gene>
<name>A0A6A6XFZ6_9PLEO</name>
<dbReference type="AlphaFoldDB" id="A0A6A6XFZ6"/>
<dbReference type="EMBL" id="MU001867">
    <property type="protein sequence ID" value="KAF2795178.1"/>
    <property type="molecule type" value="Genomic_DNA"/>
</dbReference>
<keyword evidence="2" id="KW-1185">Reference proteome</keyword>